<dbReference type="OMA" id="CICMGFA"/>
<evidence type="ECO:0000256" key="2">
    <source>
        <dbReference type="ARBA" id="ARBA00023315"/>
    </source>
</evidence>
<dbReference type="InterPro" id="IPR023213">
    <property type="entry name" value="CAT-like_dom_sf"/>
</dbReference>
<accession>A0AA38BXE9</accession>
<keyword evidence="2" id="KW-0012">Acyltransferase</keyword>
<gene>
    <name evidence="3" type="ORF">KI387_033198</name>
</gene>
<dbReference type="PANTHER" id="PTHR31625">
    <property type="match status" value="1"/>
</dbReference>
<keyword evidence="4" id="KW-1185">Reference proteome</keyword>
<evidence type="ECO:0000313" key="4">
    <source>
        <dbReference type="Proteomes" id="UP000824469"/>
    </source>
</evidence>
<name>A0AA38BXE9_TAXCH</name>
<proteinExistence type="predicted"/>
<evidence type="ECO:0000256" key="1">
    <source>
        <dbReference type="ARBA" id="ARBA00022679"/>
    </source>
</evidence>
<dbReference type="AlphaFoldDB" id="A0AA38BXE9"/>
<evidence type="ECO:0000313" key="3">
    <source>
        <dbReference type="EMBL" id="KAH9289081.1"/>
    </source>
</evidence>
<organism evidence="3 4">
    <name type="scientific">Taxus chinensis</name>
    <name type="common">Chinese yew</name>
    <name type="synonym">Taxus wallichiana var. chinensis</name>
    <dbReference type="NCBI Taxonomy" id="29808"/>
    <lineage>
        <taxon>Eukaryota</taxon>
        <taxon>Viridiplantae</taxon>
        <taxon>Streptophyta</taxon>
        <taxon>Embryophyta</taxon>
        <taxon>Tracheophyta</taxon>
        <taxon>Spermatophyta</taxon>
        <taxon>Pinopsida</taxon>
        <taxon>Pinidae</taxon>
        <taxon>Conifers II</taxon>
        <taxon>Cupressales</taxon>
        <taxon>Taxaceae</taxon>
        <taxon>Taxus</taxon>
    </lineage>
</organism>
<comment type="caution">
    <text evidence="3">The sequence shown here is derived from an EMBL/GenBank/DDBJ whole genome shotgun (WGS) entry which is preliminary data.</text>
</comment>
<dbReference type="GO" id="GO:0016747">
    <property type="term" value="F:acyltransferase activity, transferring groups other than amino-acyl groups"/>
    <property type="evidence" value="ECO:0007669"/>
    <property type="project" value="UniProtKB-ARBA"/>
</dbReference>
<reference evidence="3 4" key="1">
    <citation type="journal article" date="2021" name="Nat. Plants">
        <title>The Taxus genome provides insights into paclitaxel biosynthesis.</title>
        <authorList>
            <person name="Xiong X."/>
            <person name="Gou J."/>
            <person name="Liao Q."/>
            <person name="Li Y."/>
            <person name="Zhou Q."/>
            <person name="Bi G."/>
            <person name="Li C."/>
            <person name="Du R."/>
            <person name="Wang X."/>
            <person name="Sun T."/>
            <person name="Guo L."/>
            <person name="Liang H."/>
            <person name="Lu P."/>
            <person name="Wu Y."/>
            <person name="Zhang Z."/>
            <person name="Ro D.K."/>
            <person name="Shang Y."/>
            <person name="Huang S."/>
            <person name="Yan J."/>
        </authorList>
    </citation>
    <scope>NUCLEOTIDE SEQUENCE [LARGE SCALE GENOMIC DNA]</scope>
    <source>
        <strain evidence="3">Ta-2019</strain>
    </source>
</reference>
<keyword evidence="1" id="KW-0808">Transferase</keyword>
<dbReference type="Pfam" id="PF02458">
    <property type="entry name" value="Transferase"/>
    <property type="match status" value="1"/>
</dbReference>
<protein>
    <submittedName>
        <fullName evidence="3">Uncharacterized protein</fullName>
    </submittedName>
</protein>
<dbReference type="EMBL" id="JAHRHJ020003813">
    <property type="protein sequence ID" value="KAH9289081.1"/>
    <property type="molecule type" value="Genomic_DNA"/>
</dbReference>
<dbReference type="Gene3D" id="3.30.559.10">
    <property type="entry name" value="Chloramphenicol acetyltransferase-like domain"/>
    <property type="match status" value="2"/>
</dbReference>
<dbReference type="InterPro" id="IPR051504">
    <property type="entry name" value="Plant_metabolite_acyltrans"/>
</dbReference>
<sequence>MSSTQSCGVRCSSLTPTDVVGGFRNDGDFAEGDTAAGVEVVGTGEVEGTVSVRIRKCIHSNTLLTLSVSEYIYIQSTEKSASIQSTLIKAVQSSQLNLACSKLRNTLTEVCSAITSTTMGEAEVKVKRISSVAPAIPTARHTMFLSNLDLIWLPINKLPRILFYKTSQDYFSIVDSLQKSLSQVLVDFYPLAGRLEKGVSGRPQVDCNDGGVEFIEASIKVAFHDLEKDGFQHKPFFESLVRTDRDNHSALFLTIQVTEFEGGGICLGTTFHHVIADGNSFWHFMKAWAECSRGLPVANPPHHARTIFKSQNKRPFSSISYQAHQLLNDRFKGAQIFKFTTDANSQTESAETIHARKYDPKPEEVGEVIWSSFHFTENMIRELKERAGVSSSVVAVSAQFWRCIMKAREVAEEESVRFGISADFRGRVNPPLPSTYFGNCICLGSVQTTAKTLLSEDISFAAGLIQEIINSCTREEQLDYLIEWVESREKDILSLYSELHVCLGTYMAGSPRFPVYNIDHGWGNPMNVQIVAFRAIGVMVLDGVNDGGKGIVVSTCLPRHRMEVLSRLLFAFDDRV</sequence>
<dbReference type="Proteomes" id="UP000824469">
    <property type="component" value="Unassembled WGS sequence"/>
</dbReference>